<evidence type="ECO:0000256" key="1">
    <source>
        <dbReference type="ARBA" id="ARBA00022478"/>
    </source>
</evidence>
<dbReference type="AlphaFoldDB" id="A0AAV3QH76"/>
<proteinExistence type="predicted"/>
<keyword evidence="4" id="KW-1185">Reference proteome</keyword>
<evidence type="ECO:0000313" key="3">
    <source>
        <dbReference type="EMBL" id="GAA0162998.1"/>
    </source>
</evidence>
<dbReference type="Proteomes" id="UP001454036">
    <property type="component" value="Unassembled WGS sequence"/>
</dbReference>
<reference evidence="3 4" key="1">
    <citation type="submission" date="2024-01" db="EMBL/GenBank/DDBJ databases">
        <title>The complete chloroplast genome sequence of Lithospermum erythrorhizon: insights into the phylogenetic relationship among Boraginaceae species and the maternal lineages of purple gromwells.</title>
        <authorList>
            <person name="Okada T."/>
            <person name="Watanabe K."/>
        </authorList>
    </citation>
    <scope>NUCLEOTIDE SEQUENCE [LARGE SCALE GENOMIC DNA]</scope>
</reference>
<accession>A0AAV3QH76</accession>
<dbReference type="GO" id="GO:0000428">
    <property type="term" value="C:DNA-directed RNA polymerase complex"/>
    <property type="evidence" value="ECO:0007669"/>
    <property type="project" value="UniProtKB-KW"/>
</dbReference>
<keyword evidence="1" id="KW-0240">DNA-directed RNA polymerase</keyword>
<comment type="caution">
    <text evidence="3">The sequence shown here is derived from an EMBL/GenBank/DDBJ whole genome shotgun (WGS) entry which is preliminary data.</text>
</comment>
<evidence type="ECO:0000313" key="4">
    <source>
        <dbReference type="Proteomes" id="UP001454036"/>
    </source>
</evidence>
<organism evidence="3 4">
    <name type="scientific">Lithospermum erythrorhizon</name>
    <name type="common">Purple gromwell</name>
    <name type="synonym">Lithospermum officinale var. erythrorhizon</name>
    <dbReference type="NCBI Taxonomy" id="34254"/>
    <lineage>
        <taxon>Eukaryota</taxon>
        <taxon>Viridiplantae</taxon>
        <taxon>Streptophyta</taxon>
        <taxon>Embryophyta</taxon>
        <taxon>Tracheophyta</taxon>
        <taxon>Spermatophyta</taxon>
        <taxon>Magnoliopsida</taxon>
        <taxon>eudicotyledons</taxon>
        <taxon>Gunneridae</taxon>
        <taxon>Pentapetalae</taxon>
        <taxon>asterids</taxon>
        <taxon>lamiids</taxon>
        <taxon>Boraginales</taxon>
        <taxon>Boraginaceae</taxon>
        <taxon>Boraginoideae</taxon>
        <taxon>Lithospermeae</taxon>
        <taxon>Lithospermum</taxon>
    </lineage>
</organism>
<evidence type="ECO:0000256" key="2">
    <source>
        <dbReference type="ARBA" id="ARBA00023163"/>
    </source>
</evidence>
<protein>
    <submittedName>
        <fullName evidence="3">Uncharacterized protein</fullName>
    </submittedName>
</protein>
<keyword evidence="2" id="KW-0804">Transcription</keyword>
<dbReference type="InterPro" id="IPR036898">
    <property type="entry name" value="RNA_pol_Rpb7-like_N_sf"/>
</dbReference>
<dbReference type="EMBL" id="BAABME010004626">
    <property type="protein sequence ID" value="GAA0162998.1"/>
    <property type="molecule type" value="Genomic_DNA"/>
</dbReference>
<name>A0AAV3QH76_LITER</name>
<sequence length="87" mass="9703">MRTSTSIYTPLLVHVHKSKRVIEAVLNELSLLLFKFNETFDGVVLAYDPSNWCSNARVLPGIHPFLGVGLSAKLLLFSPKTNMFVAK</sequence>
<dbReference type="Gene3D" id="3.30.1490.120">
    <property type="entry name" value="RNA polymerase Rpb7-like, N-terminal domain"/>
    <property type="match status" value="1"/>
</dbReference>
<gene>
    <name evidence="3" type="ORF">LIER_18976</name>
</gene>